<dbReference type="Proteomes" id="UP000028780">
    <property type="component" value="Chromosome"/>
</dbReference>
<dbReference type="AlphaFoldDB" id="A0A076NEK8"/>
<dbReference type="STRING" id="156978.CIMIT_02275"/>
<dbReference type="EMBL" id="CP009211">
    <property type="protein sequence ID" value="AIJ32889.1"/>
    <property type="molecule type" value="Genomic_DNA"/>
</dbReference>
<keyword evidence="2" id="KW-1185">Reference proteome</keyword>
<dbReference type="eggNOG" id="COG4544">
    <property type="taxonomic scope" value="Bacteria"/>
</dbReference>
<organism evidence="1 2">
    <name type="scientific">Corynebacterium imitans</name>
    <dbReference type="NCBI Taxonomy" id="156978"/>
    <lineage>
        <taxon>Bacteria</taxon>
        <taxon>Bacillati</taxon>
        <taxon>Actinomycetota</taxon>
        <taxon>Actinomycetes</taxon>
        <taxon>Mycobacteriales</taxon>
        <taxon>Corynebacteriaceae</taxon>
        <taxon>Corynebacterium</taxon>
    </lineage>
</organism>
<gene>
    <name evidence="1" type="ORF">CIMIT_02275</name>
</gene>
<dbReference type="KEGG" id="cii:CIMIT_02275"/>
<proteinExistence type="predicted"/>
<sequence length="243" mass="24785">MFGVGCILFGVNGTPIRQAAGGDRHAQIAQLRARMAELGGDAAPQVVAGEGVLSVPGGLAQVLPGGGLPRRAVTQMSETPALVVELLDRVAGAGGTVGVIGWPELSYAGMSAGALERVIAVPEPGIEDLTVAGVLAEGLDLVVLRTRTELRLSPVRARPLLARLRKGNAALVAVNVAVPSPALRVSGQVAQFHGIGRGTGRIRGIDVRVRATAKGWPGATATLTLGTGPAREAVVERHLKAVP</sequence>
<accession>A0A076NEK8</accession>
<evidence type="ECO:0000313" key="1">
    <source>
        <dbReference type="EMBL" id="AIJ32889.1"/>
    </source>
</evidence>
<name>A0A076NEK8_9CORY</name>
<dbReference type="HOGENOM" id="CLU_074514_1_0_11"/>
<reference evidence="1 2" key="1">
    <citation type="submission" date="2014-08" db="EMBL/GenBank/DDBJ databases">
        <title>Complete genome sequence of Corynebacterium imitans DSM 44264, isolated from a five-month-old boy with suspected pharyngeal diphtheria.</title>
        <authorList>
            <person name="Mollmann S."/>
            <person name="Albersmeier A."/>
            <person name="Ruckert C."/>
            <person name="Tauch A."/>
        </authorList>
    </citation>
    <scope>NUCLEOTIDE SEQUENCE [LARGE SCALE GENOMIC DNA]</scope>
    <source>
        <strain evidence="1 2">DSM 44264</strain>
    </source>
</reference>
<evidence type="ECO:0000313" key="2">
    <source>
        <dbReference type="Proteomes" id="UP000028780"/>
    </source>
</evidence>
<protein>
    <submittedName>
        <fullName evidence="1">Uncharacterized protein</fullName>
    </submittedName>
</protein>